<dbReference type="InterPro" id="IPR019127">
    <property type="entry name" value="Exosortase"/>
</dbReference>
<evidence type="ECO:0000256" key="6">
    <source>
        <dbReference type="ARBA" id="ARBA00022989"/>
    </source>
</evidence>
<feature type="transmembrane region" description="Helical" evidence="8">
    <location>
        <begin position="39"/>
        <end position="59"/>
    </location>
</feature>
<dbReference type="GO" id="GO:0006508">
    <property type="term" value="P:proteolysis"/>
    <property type="evidence" value="ECO:0007669"/>
    <property type="project" value="UniProtKB-KW"/>
</dbReference>
<evidence type="ECO:0000256" key="2">
    <source>
        <dbReference type="ARBA" id="ARBA00022475"/>
    </source>
</evidence>
<evidence type="ECO:0000256" key="7">
    <source>
        <dbReference type="ARBA" id="ARBA00023136"/>
    </source>
</evidence>
<evidence type="ECO:0000256" key="4">
    <source>
        <dbReference type="ARBA" id="ARBA00022692"/>
    </source>
</evidence>
<evidence type="ECO:0000256" key="8">
    <source>
        <dbReference type="SAM" id="Phobius"/>
    </source>
</evidence>
<dbReference type="Proteomes" id="UP000316426">
    <property type="component" value="Chromosome"/>
</dbReference>
<evidence type="ECO:0000313" key="9">
    <source>
        <dbReference type="EMBL" id="QDV73035.1"/>
    </source>
</evidence>
<comment type="subcellular location">
    <subcellularLocation>
        <location evidence="1">Cell membrane</location>
        <topology evidence="1">Multi-pass membrane protein</topology>
    </subcellularLocation>
</comment>
<keyword evidence="5" id="KW-0378">Hydrolase</keyword>
<name>A0A518K5I1_9BACT</name>
<feature type="transmembrane region" description="Helical" evidence="8">
    <location>
        <begin position="71"/>
        <end position="88"/>
    </location>
</feature>
<dbReference type="NCBIfam" id="TIGR04178">
    <property type="entry name" value="exo_archaeo"/>
    <property type="match status" value="1"/>
</dbReference>
<keyword evidence="7 8" id="KW-0472">Membrane</keyword>
<dbReference type="InterPro" id="IPR026392">
    <property type="entry name" value="Exo/Archaeosortase_dom"/>
</dbReference>
<organism evidence="9 10">
    <name type="scientific">Botrimarina mediterranea</name>
    <dbReference type="NCBI Taxonomy" id="2528022"/>
    <lineage>
        <taxon>Bacteria</taxon>
        <taxon>Pseudomonadati</taxon>
        <taxon>Planctomycetota</taxon>
        <taxon>Planctomycetia</taxon>
        <taxon>Pirellulales</taxon>
        <taxon>Lacipirellulaceae</taxon>
        <taxon>Botrimarina</taxon>
    </lineage>
</organism>
<feature type="transmembrane region" description="Helical" evidence="8">
    <location>
        <begin position="209"/>
        <end position="231"/>
    </location>
</feature>
<dbReference type="GO" id="GO:0005886">
    <property type="term" value="C:plasma membrane"/>
    <property type="evidence" value="ECO:0007669"/>
    <property type="project" value="UniProtKB-SubCell"/>
</dbReference>
<evidence type="ECO:0000256" key="5">
    <source>
        <dbReference type="ARBA" id="ARBA00022801"/>
    </source>
</evidence>
<keyword evidence="10" id="KW-1185">Reference proteome</keyword>
<evidence type="ECO:0000313" key="10">
    <source>
        <dbReference type="Proteomes" id="UP000316426"/>
    </source>
</evidence>
<dbReference type="RefSeq" id="WP_145109327.1">
    <property type="nucleotide sequence ID" value="NZ_CP036349.1"/>
</dbReference>
<dbReference type="Pfam" id="PF09721">
    <property type="entry name" value="Exosortase_EpsH"/>
    <property type="match status" value="1"/>
</dbReference>
<keyword evidence="4 8" id="KW-0812">Transmembrane</keyword>
<feature type="transmembrane region" description="Helical" evidence="8">
    <location>
        <begin position="183"/>
        <end position="203"/>
    </location>
</feature>
<dbReference type="NCBIfam" id="NF033780">
    <property type="entry name" value="exosort_XrtU_C"/>
    <property type="match status" value="1"/>
</dbReference>
<dbReference type="AlphaFoldDB" id="A0A518K5I1"/>
<protein>
    <submittedName>
        <fullName evidence="9">Transmembrane exosortase (Exosortase_EpsH)</fullName>
    </submittedName>
</protein>
<dbReference type="EMBL" id="CP036349">
    <property type="protein sequence ID" value="QDV73035.1"/>
    <property type="molecule type" value="Genomic_DNA"/>
</dbReference>
<evidence type="ECO:0000256" key="3">
    <source>
        <dbReference type="ARBA" id="ARBA00022670"/>
    </source>
</evidence>
<evidence type="ECO:0000256" key="1">
    <source>
        <dbReference type="ARBA" id="ARBA00004651"/>
    </source>
</evidence>
<dbReference type="GO" id="GO:0008233">
    <property type="term" value="F:peptidase activity"/>
    <property type="evidence" value="ECO:0007669"/>
    <property type="project" value="UniProtKB-KW"/>
</dbReference>
<gene>
    <name evidence="9" type="ORF">Spa11_12230</name>
</gene>
<keyword evidence="6 8" id="KW-1133">Transmembrane helix</keyword>
<sequence>MKVERPAVLIGLLALLAVAITAAYGPLLMEEAGNLWRRSHYQHFPFVLLASVLLFARGLADPGPDEPPHKAWAWVGGIASWLLLGLASLIPSPLFASASLLLLLGAGGCVLARRADAPFPLASWALAWLVLPPPLGLDHKLIGTLQRSSSWLAGKALDVMGVNHLMDGNALVLIDKTLFVDEACSGIVSAISIVTCAAMYAVWRRRGLAHGLLLMATAAGWSVLINVMRIVSIALAHRWAGADWAEGLPHTMVGIAAFALSLLTLVATDWLLKAALAEVGPRWRQLTGEPLRFGSLLVNAWDRFIATSGRPVEKPAYAGSFSWGWLLTGSVGLGATLVATLAFASLGAAQLVWLTTPERAKLNFPDVGAFAAGLQNGAMPDRLLGMQLIHTEHQQRDRDSIFGANSVIYEYKHGNGDVYLVSCDFPFVGGWHELSVCYRGIGWRLDGREVEVVSAGGEAYEFARLELTRPDGRSALVDFCATGIDGAPIKAPALTLVESLFEAFSRRESYADARQTYQVQVLTERIEEISDADREVAKNLLDEARKRVAAVAESL</sequence>
<dbReference type="KEGG" id="bmei:Spa11_12230"/>
<feature type="transmembrane region" description="Helical" evidence="8">
    <location>
        <begin position="331"/>
        <end position="354"/>
    </location>
</feature>
<feature type="transmembrane region" description="Helical" evidence="8">
    <location>
        <begin position="252"/>
        <end position="272"/>
    </location>
</feature>
<reference evidence="9 10" key="1">
    <citation type="submission" date="2019-02" db="EMBL/GenBank/DDBJ databases">
        <title>Deep-cultivation of Planctomycetes and their phenomic and genomic characterization uncovers novel biology.</title>
        <authorList>
            <person name="Wiegand S."/>
            <person name="Jogler M."/>
            <person name="Boedeker C."/>
            <person name="Pinto D."/>
            <person name="Vollmers J."/>
            <person name="Rivas-Marin E."/>
            <person name="Kohn T."/>
            <person name="Peeters S.H."/>
            <person name="Heuer A."/>
            <person name="Rast P."/>
            <person name="Oberbeckmann S."/>
            <person name="Bunk B."/>
            <person name="Jeske O."/>
            <person name="Meyerdierks A."/>
            <person name="Storesund J.E."/>
            <person name="Kallscheuer N."/>
            <person name="Luecker S."/>
            <person name="Lage O.M."/>
            <person name="Pohl T."/>
            <person name="Merkel B.J."/>
            <person name="Hornburger P."/>
            <person name="Mueller R.-W."/>
            <person name="Bruemmer F."/>
            <person name="Labrenz M."/>
            <person name="Spormann A.M."/>
            <person name="Op den Camp H."/>
            <person name="Overmann J."/>
            <person name="Amann R."/>
            <person name="Jetten M.S.M."/>
            <person name="Mascher T."/>
            <person name="Medema M.H."/>
            <person name="Devos D.P."/>
            <person name="Kaster A.-K."/>
            <person name="Ovreas L."/>
            <person name="Rohde M."/>
            <person name="Galperin M.Y."/>
            <person name="Jogler C."/>
        </authorList>
    </citation>
    <scope>NUCLEOTIDE SEQUENCE [LARGE SCALE GENOMIC DNA]</scope>
    <source>
        <strain evidence="9 10">Spa11</strain>
    </source>
</reference>
<accession>A0A518K5I1</accession>
<keyword evidence="3" id="KW-0645">Protease</keyword>
<keyword evidence="2" id="KW-1003">Cell membrane</keyword>
<proteinExistence type="predicted"/>